<dbReference type="SUPFAM" id="SSF51735">
    <property type="entry name" value="NAD(P)-binding Rossmann-fold domains"/>
    <property type="match status" value="1"/>
</dbReference>
<dbReference type="Proteomes" id="UP000436911">
    <property type="component" value="Unassembled WGS sequence"/>
</dbReference>
<dbReference type="GeneID" id="60680723"/>
<dbReference type="OrthoDB" id="9768836at2"/>
<dbReference type="InterPro" id="IPR055170">
    <property type="entry name" value="GFO_IDH_MocA-like_dom"/>
</dbReference>
<dbReference type="AlphaFoldDB" id="A0A368P0P6"/>
<organism evidence="4 5">
    <name type="scientific">Agrobacterium vitis</name>
    <name type="common">Rhizobium vitis</name>
    <dbReference type="NCBI Taxonomy" id="373"/>
    <lineage>
        <taxon>Bacteria</taxon>
        <taxon>Pseudomonadati</taxon>
        <taxon>Pseudomonadota</taxon>
        <taxon>Alphaproteobacteria</taxon>
        <taxon>Hyphomicrobiales</taxon>
        <taxon>Rhizobiaceae</taxon>
        <taxon>Rhizobium/Agrobacterium group</taxon>
        <taxon>Agrobacterium</taxon>
    </lineage>
</organism>
<dbReference type="GO" id="GO:0000166">
    <property type="term" value="F:nucleotide binding"/>
    <property type="evidence" value="ECO:0007669"/>
    <property type="project" value="InterPro"/>
</dbReference>
<keyword evidence="1" id="KW-0560">Oxidoreductase</keyword>
<dbReference type="Gene3D" id="3.40.50.720">
    <property type="entry name" value="NAD(P)-binding Rossmann-like Domain"/>
    <property type="match status" value="1"/>
</dbReference>
<gene>
    <name evidence="4" type="ORF">DXT89_05155</name>
</gene>
<comment type="caution">
    <text evidence="4">The sequence shown here is derived from an EMBL/GenBank/DDBJ whole genome shotgun (WGS) entry which is preliminary data.</text>
</comment>
<dbReference type="Gene3D" id="3.30.360.10">
    <property type="entry name" value="Dihydrodipicolinate Reductase, domain 2"/>
    <property type="match status" value="1"/>
</dbReference>
<sequence>MSALHFAVIGINHDHIFGQIAFMLDAGAEFSSFFAEEDVLAQAFAARYPQARRVADRRQILEDPSIALILSAAIPANRAEIAIAAMRHGKDVMLDKPGMTTFEQLEAVRKVQAETKQIVSILYSEHFETACTVEAGNLVKAGMIGEVIHTTGLGPHRLRKPHRPGWFFDRAHYGGVLIDIASHQCEQFLFFTGAKDAQILSASTANRANPDTPGLEDYGDIHLTTGKATGYIRVDWFTPDGLPTWGDGRLFIVGTEGTIELRKYLDIEGRPGADHLFLTDKTGTRYIDCSKTERPYGRQLLADIRDRTETAMGQEHCFKAMELALKAQAFADAAKQKGAGNV</sequence>
<evidence type="ECO:0000256" key="1">
    <source>
        <dbReference type="ARBA" id="ARBA00023002"/>
    </source>
</evidence>
<feature type="domain" description="GFO/IDH/MocA-like oxidoreductase" evidence="3">
    <location>
        <begin position="134"/>
        <end position="260"/>
    </location>
</feature>
<dbReference type="InterPro" id="IPR000683">
    <property type="entry name" value="Gfo/Idh/MocA-like_OxRdtase_N"/>
</dbReference>
<name>A0A368P0P6_AGRVI</name>
<dbReference type="InterPro" id="IPR036291">
    <property type="entry name" value="NAD(P)-bd_dom_sf"/>
</dbReference>
<dbReference type="Pfam" id="PF01408">
    <property type="entry name" value="GFO_IDH_MocA"/>
    <property type="match status" value="1"/>
</dbReference>
<dbReference type="RefSeq" id="WP_060717408.1">
    <property type="nucleotide sequence ID" value="NZ_CP055266.1"/>
</dbReference>
<protein>
    <submittedName>
        <fullName evidence="4">Gfo/Idh/MocA family oxidoreductase</fullName>
    </submittedName>
</protein>
<dbReference type="GO" id="GO:0016491">
    <property type="term" value="F:oxidoreductase activity"/>
    <property type="evidence" value="ECO:0007669"/>
    <property type="project" value="UniProtKB-KW"/>
</dbReference>
<evidence type="ECO:0000259" key="3">
    <source>
        <dbReference type="Pfam" id="PF22725"/>
    </source>
</evidence>
<dbReference type="PANTHER" id="PTHR43818:SF11">
    <property type="entry name" value="BCDNA.GH03377"/>
    <property type="match status" value="1"/>
</dbReference>
<dbReference type="PANTHER" id="PTHR43818">
    <property type="entry name" value="BCDNA.GH03377"/>
    <property type="match status" value="1"/>
</dbReference>
<feature type="domain" description="Gfo/Idh/MocA-like oxidoreductase N-terminal" evidence="2">
    <location>
        <begin position="23"/>
        <end position="121"/>
    </location>
</feature>
<dbReference type="EMBL" id="QUSG01000002">
    <property type="protein sequence ID" value="KAA3530133.1"/>
    <property type="molecule type" value="Genomic_DNA"/>
</dbReference>
<proteinExistence type="predicted"/>
<dbReference type="Pfam" id="PF22725">
    <property type="entry name" value="GFO_IDH_MocA_C3"/>
    <property type="match status" value="1"/>
</dbReference>
<accession>A0A368P0P6</accession>
<dbReference type="InterPro" id="IPR050463">
    <property type="entry name" value="Gfo/Idh/MocA_oxidrdct_glycsds"/>
</dbReference>
<dbReference type="SUPFAM" id="SSF55347">
    <property type="entry name" value="Glyceraldehyde-3-phosphate dehydrogenase-like, C-terminal domain"/>
    <property type="match status" value="1"/>
</dbReference>
<evidence type="ECO:0000313" key="4">
    <source>
        <dbReference type="EMBL" id="KAA3530133.1"/>
    </source>
</evidence>
<reference evidence="4 5" key="1">
    <citation type="submission" date="2018-08" db="EMBL/GenBank/DDBJ databases">
        <title>Genome sequencing of Agrobacterium vitis strain ICMP 10754.</title>
        <authorList>
            <person name="Visnovsky S.B."/>
            <person name="Pitman A.R."/>
        </authorList>
    </citation>
    <scope>NUCLEOTIDE SEQUENCE [LARGE SCALE GENOMIC DNA]</scope>
    <source>
        <strain evidence="4 5">ICMP 10754</strain>
    </source>
</reference>
<evidence type="ECO:0000313" key="5">
    <source>
        <dbReference type="Proteomes" id="UP000436911"/>
    </source>
</evidence>
<evidence type="ECO:0000259" key="2">
    <source>
        <dbReference type="Pfam" id="PF01408"/>
    </source>
</evidence>